<proteinExistence type="predicted"/>
<keyword evidence="3" id="KW-1185">Reference proteome</keyword>
<dbReference type="Proteomes" id="UP001285908">
    <property type="component" value="Unassembled WGS sequence"/>
</dbReference>
<dbReference type="RefSeq" id="XP_062692172.1">
    <property type="nucleotide sequence ID" value="XM_062839043.1"/>
</dbReference>
<sequence length="89" mass="10027">MQAPRRGDSFRVGHESAIWGRTSRLLELGEIHVTSQSAPSQLKAMWTSRPPEDVSGYAATIPTENTSDGSSRYEERHKSHRVSIRMNMD</sequence>
<dbReference type="EMBL" id="JAULSX010000005">
    <property type="protein sequence ID" value="KAK3490989.1"/>
    <property type="molecule type" value="Genomic_DNA"/>
</dbReference>
<evidence type="ECO:0000313" key="3">
    <source>
        <dbReference type="Proteomes" id="UP001285908"/>
    </source>
</evidence>
<comment type="caution">
    <text evidence="2">The sequence shown here is derived from an EMBL/GenBank/DDBJ whole genome shotgun (WGS) entry which is preliminary data.</text>
</comment>
<name>A0AAJ0I6K2_9PEZI</name>
<dbReference type="GeneID" id="87876665"/>
<accession>A0AAJ0I6K2</accession>
<gene>
    <name evidence="2" type="ORF">B0T23DRAFT_405742</name>
</gene>
<protein>
    <submittedName>
        <fullName evidence="2">Uncharacterized protein</fullName>
    </submittedName>
</protein>
<evidence type="ECO:0000256" key="1">
    <source>
        <dbReference type="SAM" id="MobiDB-lite"/>
    </source>
</evidence>
<feature type="region of interest" description="Disordered" evidence="1">
    <location>
        <begin position="49"/>
        <end position="89"/>
    </location>
</feature>
<organism evidence="2 3">
    <name type="scientific">Neurospora hispaniola</name>
    <dbReference type="NCBI Taxonomy" id="588809"/>
    <lineage>
        <taxon>Eukaryota</taxon>
        <taxon>Fungi</taxon>
        <taxon>Dikarya</taxon>
        <taxon>Ascomycota</taxon>
        <taxon>Pezizomycotina</taxon>
        <taxon>Sordariomycetes</taxon>
        <taxon>Sordariomycetidae</taxon>
        <taxon>Sordariales</taxon>
        <taxon>Sordariaceae</taxon>
        <taxon>Neurospora</taxon>
    </lineage>
</organism>
<reference evidence="2 3" key="1">
    <citation type="journal article" date="2023" name="Mol. Phylogenet. Evol.">
        <title>Genome-scale phylogeny and comparative genomics of the fungal order Sordariales.</title>
        <authorList>
            <person name="Hensen N."/>
            <person name="Bonometti L."/>
            <person name="Westerberg I."/>
            <person name="Brannstrom I.O."/>
            <person name="Guillou S."/>
            <person name="Cros-Aarteil S."/>
            <person name="Calhoun S."/>
            <person name="Haridas S."/>
            <person name="Kuo A."/>
            <person name="Mondo S."/>
            <person name="Pangilinan J."/>
            <person name="Riley R."/>
            <person name="LaButti K."/>
            <person name="Andreopoulos B."/>
            <person name="Lipzen A."/>
            <person name="Chen C."/>
            <person name="Yan M."/>
            <person name="Daum C."/>
            <person name="Ng V."/>
            <person name="Clum A."/>
            <person name="Steindorff A."/>
            <person name="Ohm R.A."/>
            <person name="Martin F."/>
            <person name="Silar P."/>
            <person name="Natvig D.O."/>
            <person name="Lalanne C."/>
            <person name="Gautier V."/>
            <person name="Ament-Velasquez S.L."/>
            <person name="Kruys A."/>
            <person name="Hutchinson M.I."/>
            <person name="Powell A.J."/>
            <person name="Barry K."/>
            <person name="Miller A.N."/>
            <person name="Grigoriev I.V."/>
            <person name="Debuchy R."/>
            <person name="Gladieux P."/>
            <person name="Hiltunen Thoren M."/>
            <person name="Johannesson H."/>
        </authorList>
    </citation>
    <scope>NUCLEOTIDE SEQUENCE [LARGE SCALE GENOMIC DNA]</scope>
    <source>
        <strain evidence="2 3">FGSC 10403</strain>
    </source>
</reference>
<evidence type="ECO:0000313" key="2">
    <source>
        <dbReference type="EMBL" id="KAK3490989.1"/>
    </source>
</evidence>
<dbReference type="AlphaFoldDB" id="A0AAJ0I6K2"/>